<dbReference type="SUPFAM" id="SSF51445">
    <property type="entry name" value="(Trans)glycosidases"/>
    <property type="match status" value="1"/>
</dbReference>
<dbReference type="InterPro" id="IPR039514">
    <property type="entry name" value="6GAL-like"/>
</dbReference>
<keyword evidence="4" id="KW-0119">Carbohydrate metabolism</keyword>
<dbReference type="GO" id="GO:0045493">
    <property type="term" value="P:xylan catabolic process"/>
    <property type="evidence" value="ECO:0007669"/>
    <property type="project" value="UniProtKB-KW"/>
</dbReference>
<dbReference type="SMART" id="SM00606">
    <property type="entry name" value="CBD_IV"/>
    <property type="match status" value="1"/>
</dbReference>
<dbReference type="PANTHER" id="PTHR42767">
    <property type="entry name" value="ENDO-BETA-1,6-GALACTANASE"/>
    <property type="match status" value="1"/>
</dbReference>
<dbReference type="InterPro" id="IPR005084">
    <property type="entry name" value="CBM6"/>
</dbReference>
<keyword evidence="5" id="KW-1185">Reference proteome</keyword>
<dbReference type="InterPro" id="IPR008979">
    <property type="entry name" value="Galactose-bd-like_sf"/>
</dbReference>
<dbReference type="SMR" id="A0A1I2N5L1"/>
<keyword evidence="4" id="KW-0326">Glycosidase</keyword>
<keyword evidence="4" id="KW-0858">Xylan degradation</keyword>
<protein>
    <submittedName>
        <fullName evidence="4">Glucuronoarabinoxylan endo-1,4-beta-xylanase</fullName>
    </submittedName>
</protein>
<dbReference type="CDD" id="cd04084">
    <property type="entry name" value="CBM6_xylanase-like"/>
    <property type="match status" value="1"/>
</dbReference>
<gene>
    <name evidence="4" type="ORF">SAMN04488025_11115</name>
</gene>
<dbReference type="InterPro" id="IPR013780">
    <property type="entry name" value="Glyco_hydro_b"/>
</dbReference>
<accession>A0A1I2N5L1</accession>
<evidence type="ECO:0000256" key="1">
    <source>
        <dbReference type="ARBA" id="ARBA00022729"/>
    </source>
</evidence>
<dbReference type="Gene3D" id="3.20.20.80">
    <property type="entry name" value="Glycosidases"/>
    <property type="match status" value="1"/>
</dbReference>
<dbReference type="SUPFAM" id="SSF51011">
    <property type="entry name" value="Glycosyl hydrolase domain"/>
    <property type="match status" value="1"/>
</dbReference>
<feature type="chain" id="PRO_5039316942" evidence="2">
    <location>
        <begin position="25"/>
        <end position="663"/>
    </location>
</feature>
<feature type="domain" description="CBM6" evidence="3">
    <location>
        <begin position="520"/>
        <end position="658"/>
    </location>
</feature>
<evidence type="ECO:0000313" key="4">
    <source>
        <dbReference type="EMBL" id="SFF98119.1"/>
    </source>
</evidence>
<dbReference type="SUPFAM" id="SSF49785">
    <property type="entry name" value="Galactose-binding domain-like"/>
    <property type="match status" value="1"/>
</dbReference>
<feature type="signal peptide" evidence="2">
    <location>
        <begin position="1"/>
        <end position="24"/>
    </location>
</feature>
<evidence type="ECO:0000256" key="2">
    <source>
        <dbReference type="SAM" id="SignalP"/>
    </source>
</evidence>
<dbReference type="Gene3D" id="2.60.40.1180">
    <property type="entry name" value="Golgi alpha-mannosidase II"/>
    <property type="match status" value="1"/>
</dbReference>
<dbReference type="Gene3D" id="2.60.120.260">
    <property type="entry name" value="Galactose-binding domain-like"/>
    <property type="match status" value="1"/>
</dbReference>
<dbReference type="InterPro" id="IPR006584">
    <property type="entry name" value="Cellulose-bd_IV"/>
</dbReference>
<dbReference type="InterPro" id="IPR017853">
    <property type="entry name" value="GH"/>
</dbReference>
<keyword evidence="4" id="KW-0624">Polysaccharide degradation</keyword>
<proteinExistence type="predicted"/>
<dbReference type="Proteomes" id="UP000198661">
    <property type="component" value="Unassembled WGS sequence"/>
</dbReference>
<keyword evidence="1 2" id="KW-0732">Signal</keyword>
<dbReference type="AlphaFoldDB" id="A0A1I2N5L1"/>
<dbReference type="GO" id="GO:0030246">
    <property type="term" value="F:carbohydrate binding"/>
    <property type="evidence" value="ECO:0007669"/>
    <property type="project" value="InterPro"/>
</dbReference>
<dbReference type="STRING" id="201973.SAMN04488025_11115"/>
<dbReference type="Pfam" id="PF14587">
    <property type="entry name" value="Glyco_hydr_30_2"/>
    <property type="match status" value="1"/>
</dbReference>
<organism evidence="4 5">
    <name type="scientific">Planifilum fulgidum</name>
    <dbReference type="NCBI Taxonomy" id="201973"/>
    <lineage>
        <taxon>Bacteria</taxon>
        <taxon>Bacillati</taxon>
        <taxon>Bacillota</taxon>
        <taxon>Bacilli</taxon>
        <taxon>Bacillales</taxon>
        <taxon>Thermoactinomycetaceae</taxon>
        <taxon>Planifilum</taxon>
    </lineage>
</organism>
<reference evidence="4 5" key="1">
    <citation type="submission" date="2016-10" db="EMBL/GenBank/DDBJ databases">
        <authorList>
            <person name="de Groot N.N."/>
        </authorList>
    </citation>
    <scope>NUCLEOTIDE SEQUENCE [LARGE SCALE GENOMIC DNA]</scope>
    <source>
        <strain evidence="4 5">DSM 44945</strain>
    </source>
</reference>
<sequence length="663" mass="74074">MLRKPFAPLLVALLCLFIVIGASASAAAHTPALPRGVSTIDWNAERQVIDGFGGSFAFHKGGSIMRLDEPVRTQILDMIFSREKGIGLSIVRNVIGDGGIEEWGDPHYDGPSETIMPEPDKFVWDDEDWDKDSFDRYQIWIMNEAKKRGVRTFFSTAWSPPAWMKKNRSVIDTGGDPPNKLDKSMYRKYAEYLAAYVKGYKEHFGIDITHISPANEPEVSTLYSSCLWTPEELNLFVRDYLAPTFKEKGVSAKIVLGESMKFSEEYALPALTDPKTAPAVDVVAAHAYQGLLAGDTMPDPDAFARSKELGKTIWQTEYMNQGEAKQTFAHNTIEDGLKYATLIGNMFDVTGVSAYFWWWPAANNGADGSDLIRLSNDGSDQRVAPTENNLFRVFKRYYAFGNYSRFIRPGYKRIEADKHPAEDVLVTAYKDPKTGNFAVVAVNNSPKPQTVTFYLKGFPKNVHSVVPYRTSASENLKKLDAVKVKKHRFTVNLREKSVTTFIPEQFELPALPELKDVFSTYYPHENDGQSGIRLKNTPEGKAAVPLKDGSYIRYTRVNFADGSANGQAHMRGILSMHARVASRGGGTIEVRLDHPGGKKVGTMRVPKGKGADKRFTVSTMIDTNEKDGAYGIHDLYLVFKGGKRHEGPLFDVSRFEFSDEIVE</sequence>
<dbReference type="InterPro" id="IPR039743">
    <property type="entry name" value="6GAL/EXGAL"/>
</dbReference>
<dbReference type="EMBL" id="FOOK01000011">
    <property type="protein sequence ID" value="SFF98119.1"/>
    <property type="molecule type" value="Genomic_DNA"/>
</dbReference>
<evidence type="ECO:0000313" key="5">
    <source>
        <dbReference type="Proteomes" id="UP000198661"/>
    </source>
</evidence>
<dbReference type="PANTHER" id="PTHR42767:SF1">
    <property type="entry name" value="ENDO-BETA-1,6-GALACTANASE-LIKE DOMAIN-CONTAINING PROTEIN"/>
    <property type="match status" value="1"/>
</dbReference>
<evidence type="ECO:0000259" key="3">
    <source>
        <dbReference type="PROSITE" id="PS51175"/>
    </source>
</evidence>
<dbReference type="RefSeq" id="WP_245752169.1">
    <property type="nucleotide sequence ID" value="NZ_FOOK01000011.1"/>
</dbReference>
<dbReference type="PROSITE" id="PS51175">
    <property type="entry name" value="CBM6"/>
    <property type="match status" value="1"/>
</dbReference>
<dbReference type="Pfam" id="PF03422">
    <property type="entry name" value="CBM_6"/>
    <property type="match status" value="1"/>
</dbReference>
<name>A0A1I2N5L1_9BACL</name>
<keyword evidence="4" id="KW-0378">Hydrolase</keyword>
<dbReference type="GO" id="GO:0004553">
    <property type="term" value="F:hydrolase activity, hydrolyzing O-glycosyl compounds"/>
    <property type="evidence" value="ECO:0007669"/>
    <property type="project" value="InterPro"/>
</dbReference>